<accession>A0ABV0RD75</accession>
<reference evidence="2 3" key="1">
    <citation type="submission" date="2021-06" db="EMBL/GenBank/DDBJ databases">
        <authorList>
            <person name="Palmer J.M."/>
        </authorList>
    </citation>
    <scope>NUCLEOTIDE SEQUENCE [LARGE SCALE GENOMIC DNA]</scope>
    <source>
        <strain evidence="2 3">XC_2019</strain>
        <tissue evidence="2">Muscle</tissue>
    </source>
</reference>
<gene>
    <name evidence="2" type="ORF">XENOCAPTIV_022821</name>
</gene>
<dbReference type="Proteomes" id="UP001434883">
    <property type="component" value="Unassembled WGS sequence"/>
</dbReference>
<dbReference type="PANTHER" id="PTHR13304">
    <property type="entry name" value="GLYCOSYLPHOSPHATIDYLINOSITOL ANCHOR ATTACHMENT 1 PROTEIN"/>
    <property type="match status" value="1"/>
</dbReference>
<name>A0ABV0RD75_9TELE</name>
<dbReference type="EMBL" id="JAHRIN010042522">
    <property type="protein sequence ID" value="MEQ2206095.1"/>
    <property type="molecule type" value="Genomic_DNA"/>
</dbReference>
<keyword evidence="3" id="KW-1185">Reference proteome</keyword>
<dbReference type="PANTHER" id="PTHR13304:SF0">
    <property type="entry name" value="GLYCOSYLPHOSPHATIDYLINOSITOL ANCHOR ATTACHMENT 1 PROTEIN"/>
    <property type="match status" value="1"/>
</dbReference>
<dbReference type="Pfam" id="PF04114">
    <property type="entry name" value="Gaa1"/>
    <property type="match status" value="2"/>
</dbReference>
<keyword evidence="1" id="KW-1133">Transmembrane helix</keyword>
<evidence type="ECO:0000313" key="3">
    <source>
        <dbReference type="Proteomes" id="UP001434883"/>
    </source>
</evidence>
<feature type="transmembrane region" description="Helical" evidence="1">
    <location>
        <begin position="79"/>
        <end position="98"/>
    </location>
</feature>
<organism evidence="2 3">
    <name type="scientific">Xenoophorus captivus</name>
    <dbReference type="NCBI Taxonomy" id="1517983"/>
    <lineage>
        <taxon>Eukaryota</taxon>
        <taxon>Metazoa</taxon>
        <taxon>Chordata</taxon>
        <taxon>Craniata</taxon>
        <taxon>Vertebrata</taxon>
        <taxon>Euteleostomi</taxon>
        <taxon>Actinopterygii</taxon>
        <taxon>Neopterygii</taxon>
        <taxon>Teleostei</taxon>
        <taxon>Neoteleostei</taxon>
        <taxon>Acanthomorphata</taxon>
        <taxon>Ovalentaria</taxon>
        <taxon>Atherinomorphae</taxon>
        <taxon>Cyprinodontiformes</taxon>
        <taxon>Goodeidae</taxon>
        <taxon>Xenoophorus</taxon>
    </lineage>
</organism>
<comment type="caution">
    <text evidence="2">The sequence shown here is derived from an EMBL/GenBank/DDBJ whole genome shotgun (WGS) entry which is preliminary data.</text>
</comment>
<keyword evidence="1" id="KW-0812">Transmembrane</keyword>
<feature type="non-terminal residue" evidence="2">
    <location>
        <position position="1"/>
    </location>
</feature>
<evidence type="ECO:0000256" key="1">
    <source>
        <dbReference type="SAM" id="Phobius"/>
    </source>
</evidence>
<dbReference type="InterPro" id="IPR007246">
    <property type="entry name" value="Gaa1"/>
</dbReference>
<keyword evidence="1" id="KW-0472">Membrane</keyword>
<proteinExistence type="predicted"/>
<protein>
    <submittedName>
        <fullName evidence="2">Uncharacterized protein</fullName>
    </submittedName>
</protein>
<evidence type="ECO:0000313" key="2">
    <source>
        <dbReference type="EMBL" id="MEQ2206095.1"/>
    </source>
</evidence>
<sequence length="236" mass="26081">LQRNDWDSVSGYSHAVQTMMLMVMKQASGRPWGDHGLFLRYHIEAATVKGINSFRQYKTDVTTIGRLLSGEGTEQGWRVLKLVAVLYLAVLLGCTALINFSLGFILALTLVPVAAFVTPHVPKYFNNRFFDQHFTRAEIKLNFDPFFPPQNFVSRHLGGPQPSLHAPLLCVFLPRAAGNACQLPRRLAVVPVGYFAGNAGPLLVRFSGLPTHCLDGLSMLAAFLEHPFLEVACRSA</sequence>